<name>A0A8E6B808_9BACT</name>
<feature type="transmembrane region" description="Helical" evidence="1">
    <location>
        <begin position="160"/>
        <end position="181"/>
    </location>
</feature>
<feature type="domain" description="Acyltransferase 3" evidence="2">
    <location>
        <begin position="19"/>
        <end position="178"/>
    </location>
</feature>
<dbReference type="PANTHER" id="PTHR23028">
    <property type="entry name" value="ACETYLTRANSFERASE"/>
    <property type="match status" value="1"/>
</dbReference>
<feature type="transmembrane region" description="Helical" evidence="1">
    <location>
        <begin position="45"/>
        <end position="66"/>
    </location>
</feature>
<reference evidence="3" key="1">
    <citation type="submission" date="2021-05" db="EMBL/GenBank/DDBJ databases">
        <title>Complete genome sequence of the cellulolytic planctomycete Telmatocola sphagniphila SP2T and characterization of the first cellulase from planctomycetes.</title>
        <authorList>
            <person name="Rakitin A.L."/>
            <person name="Beletsky A.V."/>
            <person name="Naumoff D.G."/>
            <person name="Kulichevskaya I.S."/>
            <person name="Mardanov A.V."/>
            <person name="Ravin N.V."/>
            <person name="Dedysh S.N."/>
        </authorList>
    </citation>
    <scope>NUCLEOTIDE SEQUENCE</scope>
    <source>
        <strain evidence="3">SP2T</strain>
    </source>
</reference>
<dbReference type="Proteomes" id="UP000676194">
    <property type="component" value="Chromosome"/>
</dbReference>
<dbReference type="GO" id="GO:0009103">
    <property type="term" value="P:lipopolysaccharide biosynthetic process"/>
    <property type="evidence" value="ECO:0007669"/>
    <property type="project" value="TreeGrafter"/>
</dbReference>
<keyword evidence="3" id="KW-0808">Transferase</keyword>
<dbReference type="KEGG" id="tsph:KIH39_07860"/>
<keyword evidence="3" id="KW-0012">Acyltransferase</keyword>
<dbReference type="InterPro" id="IPR050879">
    <property type="entry name" value="Acyltransferase_3"/>
</dbReference>
<proteinExistence type="predicted"/>
<dbReference type="Pfam" id="PF01757">
    <property type="entry name" value="Acyl_transf_3"/>
    <property type="match status" value="1"/>
</dbReference>
<keyword evidence="1" id="KW-0472">Membrane</keyword>
<dbReference type="GO" id="GO:0016747">
    <property type="term" value="F:acyltransferase activity, transferring groups other than amino-acyl groups"/>
    <property type="evidence" value="ECO:0007669"/>
    <property type="project" value="InterPro"/>
</dbReference>
<dbReference type="AlphaFoldDB" id="A0A8E6B808"/>
<keyword evidence="1" id="KW-1133">Transmembrane helix</keyword>
<evidence type="ECO:0000313" key="4">
    <source>
        <dbReference type="Proteomes" id="UP000676194"/>
    </source>
</evidence>
<organism evidence="3 4">
    <name type="scientific">Telmatocola sphagniphila</name>
    <dbReference type="NCBI Taxonomy" id="1123043"/>
    <lineage>
        <taxon>Bacteria</taxon>
        <taxon>Pseudomonadati</taxon>
        <taxon>Planctomycetota</taxon>
        <taxon>Planctomycetia</taxon>
        <taxon>Gemmatales</taxon>
        <taxon>Gemmataceae</taxon>
    </lineage>
</organism>
<accession>A0A8E6B808</accession>
<feature type="transmembrane region" description="Helical" evidence="1">
    <location>
        <begin position="87"/>
        <end position="105"/>
    </location>
</feature>
<keyword evidence="1" id="KW-0812">Transmembrane</keyword>
<evidence type="ECO:0000313" key="3">
    <source>
        <dbReference type="EMBL" id="QVL33810.1"/>
    </source>
</evidence>
<sequence>MPPDTRMFRSPPLTFPNIPALDGLRAVAACLVLIHHGSYGRLPGGWIGVDLFFALSGYLITGILAAELSRTGRIRFGRFYIRRVLRLLPALIATVLLAGLLWPITPFKSPTPSWLEAAAAALFYVANLVPAESLGSLSHCWSLAIEEHFYLLWPPILAVAWRHGGLRLAIVLAVSGMAAVAREIALKFQENI</sequence>
<dbReference type="EMBL" id="CP074694">
    <property type="protein sequence ID" value="QVL33810.1"/>
    <property type="molecule type" value="Genomic_DNA"/>
</dbReference>
<dbReference type="GO" id="GO:0016020">
    <property type="term" value="C:membrane"/>
    <property type="evidence" value="ECO:0007669"/>
    <property type="project" value="TreeGrafter"/>
</dbReference>
<evidence type="ECO:0000259" key="2">
    <source>
        <dbReference type="Pfam" id="PF01757"/>
    </source>
</evidence>
<dbReference type="InterPro" id="IPR002656">
    <property type="entry name" value="Acyl_transf_3_dom"/>
</dbReference>
<protein>
    <submittedName>
        <fullName evidence="3">Acyltransferase</fullName>
    </submittedName>
</protein>
<keyword evidence="4" id="KW-1185">Reference proteome</keyword>
<dbReference type="PANTHER" id="PTHR23028:SF53">
    <property type="entry name" value="ACYL_TRANSF_3 DOMAIN-CONTAINING PROTEIN"/>
    <property type="match status" value="1"/>
</dbReference>
<gene>
    <name evidence="3" type="ORF">KIH39_07860</name>
</gene>
<evidence type="ECO:0000256" key="1">
    <source>
        <dbReference type="SAM" id="Phobius"/>
    </source>
</evidence>